<reference evidence="2 3" key="1">
    <citation type="submission" date="2017-10" db="EMBL/GenBank/DDBJ databases">
        <title>Nyctiphanis sp. nov., isolated from the stomach of the euphausiid Nyctiphanes simplex (Hansen, 1911) in the Gulf of California.</title>
        <authorList>
            <person name="Gomez-Gil B."/>
            <person name="Aguilar-Mendez M."/>
            <person name="Lopez-Cortes A."/>
            <person name="Gomez-Gutierrez J."/>
            <person name="Roque A."/>
            <person name="Lang E."/>
            <person name="Gonzalez-Castillo A."/>
        </authorList>
    </citation>
    <scope>NUCLEOTIDE SEQUENCE [LARGE SCALE GENOMIC DNA]</scope>
    <source>
        <strain evidence="2 3">CAIM 600</strain>
    </source>
</reference>
<organism evidence="2 3">
    <name type="scientific">Veronia nyctiphanis</name>
    <dbReference type="NCBI Taxonomy" id="1278244"/>
    <lineage>
        <taxon>Bacteria</taxon>
        <taxon>Pseudomonadati</taxon>
        <taxon>Pseudomonadota</taxon>
        <taxon>Gammaproteobacteria</taxon>
        <taxon>Vibrionales</taxon>
        <taxon>Vibrionaceae</taxon>
        <taxon>Veronia</taxon>
    </lineage>
</organism>
<feature type="transmembrane region" description="Helical" evidence="1">
    <location>
        <begin position="29"/>
        <end position="47"/>
    </location>
</feature>
<dbReference type="EMBL" id="PEIB01000004">
    <property type="protein sequence ID" value="RXJ74068.1"/>
    <property type="molecule type" value="Genomic_DNA"/>
</dbReference>
<feature type="transmembrane region" description="Helical" evidence="1">
    <location>
        <begin position="59"/>
        <end position="82"/>
    </location>
</feature>
<keyword evidence="3" id="KW-1185">Reference proteome</keyword>
<name>A0A4V1LT60_9GAMM</name>
<keyword evidence="1" id="KW-1133">Transmembrane helix</keyword>
<evidence type="ECO:0000256" key="1">
    <source>
        <dbReference type="SAM" id="Phobius"/>
    </source>
</evidence>
<keyword evidence="1" id="KW-0472">Membrane</keyword>
<protein>
    <submittedName>
        <fullName evidence="2">Uncharacterized protein</fullName>
    </submittedName>
</protein>
<feature type="transmembrane region" description="Helical" evidence="1">
    <location>
        <begin position="88"/>
        <end position="107"/>
    </location>
</feature>
<evidence type="ECO:0000313" key="3">
    <source>
        <dbReference type="Proteomes" id="UP000290287"/>
    </source>
</evidence>
<dbReference type="Proteomes" id="UP000290287">
    <property type="component" value="Unassembled WGS sequence"/>
</dbReference>
<proteinExistence type="predicted"/>
<sequence>MRLLRILLAGIFSILSALAIAQLIMGNISFVGLIVLPAYLATAFSLNNKGGKITRYIGYFTSSTLSLSLLGAIYVLLLPLLGVSFEPILLFVLVTIGSIGVLSFKLIKDQSKSKIIEVS</sequence>
<accession>A0A4V1LT60</accession>
<dbReference type="AlphaFoldDB" id="A0A4V1LT60"/>
<comment type="caution">
    <text evidence="2">The sequence shown here is derived from an EMBL/GenBank/DDBJ whole genome shotgun (WGS) entry which is preliminary data.</text>
</comment>
<keyword evidence="1" id="KW-0812">Transmembrane</keyword>
<gene>
    <name evidence="2" type="ORF">CS022_05350</name>
</gene>
<evidence type="ECO:0000313" key="2">
    <source>
        <dbReference type="EMBL" id="RXJ74068.1"/>
    </source>
</evidence>